<organism evidence="1 2">
    <name type="scientific">Hypoxylon rubiginosum</name>
    <dbReference type="NCBI Taxonomy" id="110542"/>
    <lineage>
        <taxon>Eukaryota</taxon>
        <taxon>Fungi</taxon>
        <taxon>Dikarya</taxon>
        <taxon>Ascomycota</taxon>
        <taxon>Pezizomycotina</taxon>
        <taxon>Sordariomycetes</taxon>
        <taxon>Xylariomycetidae</taxon>
        <taxon>Xylariales</taxon>
        <taxon>Hypoxylaceae</taxon>
        <taxon>Hypoxylon</taxon>
    </lineage>
</organism>
<comment type="caution">
    <text evidence="1">The sequence shown here is derived from an EMBL/GenBank/DDBJ whole genome shotgun (WGS) entry which is preliminary data.</text>
</comment>
<reference evidence="1 2" key="1">
    <citation type="journal article" date="2022" name="New Phytol.">
        <title>Ecological generalism drives hyperdiversity of secondary metabolite gene clusters in xylarialean endophytes.</title>
        <authorList>
            <person name="Franco M.E.E."/>
            <person name="Wisecaver J.H."/>
            <person name="Arnold A.E."/>
            <person name="Ju Y.M."/>
            <person name="Slot J.C."/>
            <person name="Ahrendt S."/>
            <person name="Moore L.P."/>
            <person name="Eastman K.E."/>
            <person name="Scott K."/>
            <person name="Konkel Z."/>
            <person name="Mondo S.J."/>
            <person name="Kuo A."/>
            <person name="Hayes R.D."/>
            <person name="Haridas S."/>
            <person name="Andreopoulos B."/>
            <person name="Riley R."/>
            <person name="LaButti K."/>
            <person name="Pangilinan J."/>
            <person name="Lipzen A."/>
            <person name="Amirebrahimi M."/>
            <person name="Yan J."/>
            <person name="Adam C."/>
            <person name="Keymanesh K."/>
            <person name="Ng V."/>
            <person name="Louie K."/>
            <person name="Northen T."/>
            <person name="Drula E."/>
            <person name="Henrissat B."/>
            <person name="Hsieh H.M."/>
            <person name="Youens-Clark K."/>
            <person name="Lutzoni F."/>
            <person name="Miadlikowska J."/>
            <person name="Eastwood D.C."/>
            <person name="Hamelin R.C."/>
            <person name="Grigoriev I.V."/>
            <person name="U'Ren J.M."/>
        </authorList>
    </citation>
    <scope>NUCLEOTIDE SEQUENCE [LARGE SCALE GENOMIC DNA]</scope>
    <source>
        <strain evidence="1 2">CBS 119005</strain>
    </source>
</reference>
<proteinExistence type="predicted"/>
<name>A0ACB9ZBZ9_9PEZI</name>
<keyword evidence="2" id="KW-1185">Reference proteome</keyword>
<evidence type="ECO:0000313" key="2">
    <source>
        <dbReference type="Proteomes" id="UP001497700"/>
    </source>
</evidence>
<dbReference type="Proteomes" id="UP001497700">
    <property type="component" value="Unassembled WGS sequence"/>
</dbReference>
<evidence type="ECO:0000313" key="1">
    <source>
        <dbReference type="EMBL" id="KAI4869391.1"/>
    </source>
</evidence>
<dbReference type="EMBL" id="MU393431">
    <property type="protein sequence ID" value="KAI4869391.1"/>
    <property type="molecule type" value="Genomic_DNA"/>
</dbReference>
<accession>A0ACB9ZBZ9</accession>
<sequence length="201" mass="22275">MFRWSRKLSAYTVWTLSRFRRDQRNFDVRPLLIYGKHGSFVLPDVPMLADDPDGTGHPADFAIIDGRPWAFVLYDVSSNRARTSGELATTNTESTIDLYDVDPNRVGTSDKIATINTELSPPRPVNRGQRAMPMLRWEARGGEMADCHYLSGTPVQGVCSPDLRRICCVAVPRPAILNVTIGLQREAVQNARPGTGATGVF</sequence>
<gene>
    <name evidence="1" type="ORF">F4820DRAFT_444246</name>
</gene>
<protein>
    <submittedName>
        <fullName evidence="1">Uncharacterized protein</fullName>
    </submittedName>
</protein>